<feature type="transmembrane region" description="Helical" evidence="2">
    <location>
        <begin position="411"/>
        <end position="437"/>
    </location>
</feature>
<dbReference type="GO" id="GO:0005886">
    <property type="term" value="C:plasma membrane"/>
    <property type="evidence" value="ECO:0007669"/>
    <property type="project" value="UniProtKB-UniRule"/>
</dbReference>
<comment type="similarity">
    <text evidence="1">Belongs to the 2-hydroxycarboxylate transporter (2-HCT) (TC 2.A.24) family.</text>
</comment>
<dbReference type="RefSeq" id="WP_006773815.1">
    <property type="nucleotide sequence ID" value="NZ_GG667663.1"/>
</dbReference>
<feature type="transmembrane region" description="Helical" evidence="2">
    <location>
        <begin position="197"/>
        <end position="221"/>
    </location>
</feature>
<reference evidence="3 4" key="1">
    <citation type="submission" date="2010-01" db="EMBL/GenBank/DDBJ databases">
        <authorList>
            <person name="Weinstock G."/>
            <person name="Sodergren E."/>
            <person name="Clifton S."/>
            <person name="Fulton L."/>
            <person name="Fulton B."/>
            <person name="Courtney L."/>
            <person name="Fronick C."/>
            <person name="Harrison M."/>
            <person name="Strong C."/>
            <person name="Farmer C."/>
            <person name="Delahaunty K."/>
            <person name="Markovic C."/>
            <person name="Hall O."/>
            <person name="Minx P."/>
            <person name="Tomlinson C."/>
            <person name="Mitreva M."/>
            <person name="Nelson J."/>
            <person name="Hou S."/>
            <person name="Wollam A."/>
            <person name="Pepin K.H."/>
            <person name="Johnson M."/>
            <person name="Bhonagiri V."/>
            <person name="Nash W.E."/>
            <person name="Warren W."/>
            <person name="Chinwalla A."/>
            <person name="Mardis E.R."/>
            <person name="Wilson R.K."/>
        </authorList>
    </citation>
    <scope>NUCLEOTIDE SEQUENCE [LARGE SCALE GENOMIC DNA]</scope>
    <source>
        <strain evidence="3 4">DSM 13479</strain>
    </source>
</reference>
<keyword evidence="1 2" id="KW-0472">Membrane</keyword>
<feature type="transmembrane region" description="Helical" evidence="2">
    <location>
        <begin position="133"/>
        <end position="154"/>
    </location>
</feature>
<dbReference type="PANTHER" id="PTHR40033:SF1">
    <property type="entry name" value="CITRATE-SODIUM SYMPORTER"/>
    <property type="match status" value="1"/>
</dbReference>
<evidence type="ECO:0000256" key="1">
    <source>
        <dbReference type="PIRNR" id="PIRNR005348"/>
    </source>
</evidence>
<feature type="transmembrane region" description="Helical" evidence="2">
    <location>
        <begin position="320"/>
        <end position="343"/>
    </location>
</feature>
<keyword evidence="2" id="KW-1133">Transmembrane helix</keyword>
<dbReference type="HOGENOM" id="CLU_041211_0_1_9"/>
<organism evidence="3 4">
    <name type="scientific">Hungatella hathewayi DSM 13479</name>
    <dbReference type="NCBI Taxonomy" id="566550"/>
    <lineage>
        <taxon>Bacteria</taxon>
        <taxon>Bacillati</taxon>
        <taxon>Bacillota</taxon>
        <taxon>Clostridia</taxon>
        <taxon>Lachnospirales</taxon>
        <taxon>Lachnospiraceae</taxon>
        <taxon>Hungatella</taxon>
    </lineage>
</organism>
<dbReference type="Proteomes" id="UP000004968">
    <property type="component" value="Unassembled WGS sequence"/>
</dbReference>
<accession>D3AIA2</accession>
<feature type="transmembrane region" description="Helical" evidence="2">
    <location>
        <begin position="355"/>
        <end position="376"/>
    </location>
</feature>
<evidence type="ECO:0000256" key="2">
    <source>
        <dbReference type="SAM" id="Phobius"/>
    </source>
</evidence>
<dbReference type="Pfam" id="PF03390">
    <property type="entry name" value="2HCT"/>
    <property type="match status" value="1"/>
</dbReference>
<feature type="transmembrane region" description="Helical" evidence="2">
    <location>
        <begin position="261"/>
        <end position="278"/>
    </location>
</feature>
<feature type="transmembrane region" description="Helical" evidence="2">
    <location>
        <begin position="102"/>
        <end position="121"/>
    </location>
</feature>
<feature type="transmembrane region" description="Helical" evidence="2">
    <location>
        <begin position="12"/>
        <end position="30"/>
    </location>
</feature>
<keyword evidence="1" id="KW-0769">Symport</keyword>
<proteinExistence type="inferred from homology"/>
<gene>
    <name evidence="3" type="ORF">CLOSTHATH_03342</name>
</gene>
<evidence type="ECO:0000313" key="3">
    <source>
        <dbReference type="EMBL" id="EFC98455.1"/>
    </source>
</evidence>
<name>D3AIA2_9FIRM</name>
<dbReference type="EMBL" id="ACIO01000274">
    <property type="protein sequence ID" value="EFC98455.1"/>
    <property type="molecule type" value="Genomic_DNA"/>
</dbReference>
<feature type="transmembrane region" description="Helical" evidence="2">
    <location>
        <begin position="166"/>
        <end position="185"/>
    </location>
</feature>
<dbReference type="InterPro" id="IPR004679">
    <property type="entry name" value="2-OHcarboxylate_transport"/>
</dbReference>
<sequence length="438" mass="46497">MMEHLKKEKILGFPLPVVLLFCVIVFAAMYTGALGGDMMSTITFTLVLGLVLNRIGDAIPYANKYLGAGLLLCMFVPSYMVYRGVITEQVVTNTANFFSFSGVQYMTFFIVLLMTNSMLNIEKKVLLQCIARFIPLLFITVIGAILGTALVGKFFGVSLGESISNFVLPIMGSGTSGAAALSQIYNKASGLDAESYYGTVVVMVVLATTLCIFFAALLNLIGSVFPKLTGDKNTLLRAGKKGEEISNSPAEKMPEASLSDVISGLVLAGVVYAAAGICSKIIPEIKGVELHQYAYMILILIAVNYMGIVPDHIKSGLKRLTAACVNLVMPMIGVCIGMTLMSWESFTSAFTAQTLIMTIACIVSACLTAAVFGHLLGMYAVDSAVTAALCQADMGGGADIGILVPSDRMGLIAYATVASRIGYAIILIMASILFPLIL</sequence>
<dbReference type="PANTHER" id="PTHR40033">
    <property type="entry name" value="NA(+)-MALATE SYMPORTER"/>
    <property type="match status" value="1"/>
</dbReference>
<dbReference type="GO" id="GO:0008514">
    <property type="term" value="F:organic anion transmembrane transporter activity"/>
    <property type="evidence" value="ECO:0007669"/>
    <property type="project" value="InterPro"/>
</dbReference>
<feature type="transmembrane region" description="Helical" evidence="2">
    <location>
        <begin position="290"/>
        <end position="308"/>
    </location>
</feature>
<keyword evidence="1" id="KW-0813">Transport</keyword>
<comment type="caution">
    <text evidence="3">The sequence shown here is derived from an EMBL/GenBank/DDBJ whole genome shotgun (WGS) entry which is preliminary data.</text>
</comment>
<dbReference type="GO" id="GO:0015293">
    <property type="term" value="F:symporter activity"/>
    <property type="evidence" value="ECO:0007669"/>
    <property type="project" value="UniProtKB-UniRule"/>
</dbReference>
<feature type="transmembrane region" description="Helical" evidence="2">
    <location>
        <begin position="65"/>
        <end position="82"/>
    </location>
</feature>
<dbReference type="GeneID" id="93151222"/>
<dbReference type="AlphaFoldDB" id="D3AIA2"/>
<evidence type="ECO:0000313" key="4">
    <source>
        <dbReference type="Proteomes" id="UP000004968"/>
    </source>
</evidence>
<protein>
    <submittedName>
        <fullName evidence="3">Putative ATP synthase F0, A subunit</fullName>
    </submittedName>
</protein>
<dbReference type="PIRSF" id="PIRSF005348">
    <property type="entry name" value="YxkH"/>
    <property type="match status" value="1"/>
</dbReference>
<keyword evidence="2" id="KW-0812">Transmembrane</keyword>